<accession>A0ABD5M8M0</accession>
<dbReference type="PANTHER" id="PTHR43798">
    <property type="entry name" value="MONOACYLGLYCEROL LIPASE"/>
    <property type="match status" value="1"/>
</dbReference>
<dbReference type="InterPro" id="IPR000073">
    <property type="entry name" value="AB_hydrolase_1"/>
</dbReference>
<feature type="domain" description="AB hydrolase-1" evidence="1">
    <location>
        <begin position="32"/>
        <end position="143"/>
    </location>
</feature>
<protein>
    <submittedName>
        <fullName evidence="2">Alpha/beta hydrolase</fullName>
    </submittedName>
</protein>
<keyword evidence="2" id="KW-0378">Hydrolase</keyword>
<dbReference type="InterPro" id="IPR029058">
    <property type="entry name" value="AB_hydrolase_fold"/>
</dbReference>
<dbReference type="GO" id="GO:0016787">
    <property type="term" value="F:hydrolase activity"/>
    <property type="evidence" value="ECO:0007669"/>
    <property type="project" value="UniProtKB-KW"/>
</dbReference>
<proteinExistence type="predicted"/>
<dbReference type="Gene3D" id="3.40.50.1820">
    <property type="entry name" value="alpha/beta hydrolase"/>
    <property type="match status" value="1"/>
</dbReference>
<dbReference type="AlphaFoldDB" id="A0ABD5M8M0"/>
<dbReference type="EMBL" id="JBEDNY010000006">
    <property type="protein sequence ID" value="MEZ3165162.1"/>
    <property type="molecule type" value="Genomic_DNA"/>
</dbReference>
<evidence type="ECO:0000313" key="2">
    <source>
        <dbReference type="EMBL" id="MEZ3165162.1"/>
    </source>
</evidence>
<dbReference type="SUPFAM" id="SSF53474">
    <property type="entry name" value="alpha/beta-Hydrolases"/>
    <property type="match status" value="1"/>
</dbReference>
<dbReference type="InterPro" id="IPR050266">
    <property type="entry name" value="AB_hydrolase_sf"/>
</dbReference>
<dbReference type="PANTHER" id="PTHR43798:SF33">
    <property type="entry name" value="HYDROLASE, PUTATIVE (AFU_ORTHOLOGUE AFUA_2G14860)-RELATED"/>
    <property type="match status" value="1"/>
</dbReference>
<evidence type="ECO:0000313" key="3">
    <source>
        <dbReference type="Proteomes" id="UP001567572"/>
    </source>
</evidence>
<dbReference type="PRINTS" id="PR00111">
    <property type="entry name" value="ABHYDROLASE"/>
</dbReference>
<dbReference type="Pfam" id="PF00561">
    <property type="entry name" value="Abhydrolase_1"/>
    <property type="match status" value="1"/>
</dbReference>
<reference evidence="2 3" key="1">
    <citation type="submission" date="2024-06" db="EMBL/GenBank/DDBJ databases">
        <title>Halorubrum miltondacostae sp. nov., a potential PHA producer isolated from an inland solar saltern in Rio Maior, Portugal.</title>
        <authorList>
            <person name="Albuquerque L."/>
            <person name="Viver T."/>
            <person name="Barroso C."/>
            <person name="Claudino R."/>
            <person name="Galvan M."/>
            <person name="Simoes G."/>
            <person name="Lobo Da Cunha A."/>
            <person name="Egas C."/>
        </authorList>
    </citation>
    <scope>NUCLEOTIDE SEQUENCE [LARGE SCALE GENOMIC DNA]</scope>
    <source>
        <strain evidence="2 3">RMP-11</strain>
    </source>
</reference>
<organism evidence="2 3">
    <name type="scientific">Halorubrum miltondacostae</name>
    <dbReference type="NCBI Taxonomy" id="3076378"/>
    <lineage>
        <taxon>Archaea</taxon>
        <taxon>Methanobacteriati</taxon>
        <taxon>Methanobacteriota</taxon>
        <taxon>Stenosarchaea group</taxon>
        <taxon>Halobacteria</taxon>
        <taxon>Halobacteriales</taxon>
        <taxon>Haloferacaceae</taxon>
        <taxon>Halorubrum</taxon>
    </lineage>
</organism>
<comment type="caution">
    <text evidence="2">The sequence shown here is derived from an EMBL/GenBank/DDBJ whole genome shotgun (WGS) entry which is preliminary data.</text>
</comment>
<dbReference type="Proteomes" id="UP001567572">
    <property type="component" value="Unassembled WGS sequence"/>
</dbReference>
<dbReference type="RefSeq" id="WP_371163204.1">
    <property type="nucleotide sequence ID" value="NZ_JBEDNX010000003.1"/>
</dbReference>
<sequence>MYSDWHDLIEKGSFVEVDGVDVHHFDIGNGHPLLLVHGGGLSSSAEMNWGAVIKRFAEQFRVIALDQPGFGFTDPRGEVDYYPAERAKFIIEFVEELSLDSVSVVGNSEGATISCHMALRRPDLVDHAVPVNGGMTVREFGTPAPSTKTDEPTIEAVRAEVEKYQEHYFTETKYHPFWREITDEKIERLYEIEHRNWEYNNERDEAIRGTAHLYNKTLSYEGTPVARQPEDFEVPVLLPWSTNPFFSLGQYDDPEHDRGGKDPHKPLDDAYEFYKGLNEGQIHVWHDSKHHIQTDKAPEFVNVVSDFVQS</sequence>
<keyword evidence="3" id="KW-1185">Reference proteome</keyword>
<evidence type="ECO:0000259" key="1">
    <source>
        <dbReference type="Pfam" id="PF00561"/>
    </source>
</evidence>
<gene>
    <name evidence="2" type="ORF">ABNG04_15040</name>
</gene>
<name>A0ABD5M8M0_9EURY</name>